<reference evidence="1 2" key="1">
    <citation type="submission" date="2022-10" db="EMBL/GenBank/DDBJ databases">
        <title>Sinirhodobacter sp. nov., isolated from ocean surface sediments.</title>
        <authorList>
            <person name="He W."/>
            <person name="Wang L."/>
            <person name="Zhang D.-F."/>
        </authorList>
    </citation>
    <scope>NUCLEOTIDE SEQUENCE [LARGE SCALE GENOMIC DNA]</scope>
    <source>
        <strain evidence="1 2">WL0115</strain>
    </source>
</reference>
<dbReference type="RefSeq" id="WP_263847958.1">
    <property type="nucleotide sequence ID" value="NZ_JAOWKW010000008.1"/>
</dbReference>
<comment type="caution">
    <text evidence="1">The sequence shown here is derived from an EMBL/GenBank/DDBJ whole genome shotgun (WGS) entry which is preliminary data.</text>
</comment>
<evidence type="ECO:0000313" key="2">
    <source>
        <dbReference type="Proteomes" id="UP001526166"/>
    </source>
</evidence>
<evidence type="ECO:0008006" key="3">
    <source>
        <dbReference type="Google" id="ProtNLM"/>
    </source>
</evidence>
<name>A0ABT3A028_9RHOB</name>
<dbReference type="EMBL" id="JAOWKW010000008">
    <property type="protein sequence ID" value="MCV2879276.1"/>
    <property type="molecule type" value="Genomic_DNA"/>
</dbReference>
<keyword evidence="2" id="KW-1185">Reference proteome</keyword>
<proteinExistence type="predicted"/>
<dbReference type="Proteomes" id="UP001526166">
    <property type="component" value="Unassembled WGS sequence"/>
</dbReference>
<gene>
    <name evidence="1" type="ORF">OE699_10445</name>
</gene>
<sequence>MSRGDTPFRPRRVLVIGASYGLLPAIKIAAADHAVTVVGHPSEVALIAQHGASLDFGEGRVLRPPLGDTALSFTTPGEVDPSGYEIAFLAIQEPQARSPEIASLLKRIGGVMPIASLMNMPPPPFLDRIPSLPPAIRAGVYGAAEVWAALPAERMTLASPDPQVFRPDPARPGDLRVTLASNFKFAPFARPEDQEILAQIARDASRVEAVWGRVPVHLLAKGSVFAPLAKWPMLITGNCRCLTPDGSAMSIRDAVGRDPEQSRRIYDALCKALLAIGAPPAALVPFDAYRRAAEQLVRPSSLARALASGAREVERYDLLALGLLRETGAAPEMIEALRRISAMISERLDQNRAALQP</sequence>
<protein>
    <recommendedName>
        <fullName evidence="3">Ketopantoate reductase</fullName>
    </recommendedName>
</protein>
<accession>A0ABT3A028</accession>
<organism evidence="1 2">
    <name type="scientific">Sedimentimonas flavescens</name>
    <dbReference type="NCBI Taxonomy" id="2851012"/>
    <lineage>
        <taxon>Bacteria</taxon>
        <taxon>Pseudomonadati</taxon>
        <taxon>Pseudomonadota</taxon>
        <taxon>Alphaproteobacteria</taxon>
        <taxon>Rhodobacterales</taxon>
        <taxon>Rhodobacter group</taxon>
        <taxon>Sedimentimonas</taxon>
    </lineage>
</organism>
<evidence type="ECO:0000313" key="1">
    <source>
        <dbReference type="EMBL" id="MCV2879276.1"/>
    </source>
</evidence>